<gene>
    <name evidence="1" type="ORF">QAD02_020908</name>
</gene>
<comment type="caution">
    <text evidence="1">The sequence shown here is derived from an EMBL/GenBank/DDBJ whole genome shotgun (WGS) entry which is preliminary data.</text>
</comment>
<name>A0ACC2PNY4_9HYME</name>
<organism evidence="1 2">
    <name type="scientific">Eretmocerus hayati</name>
    <dbReference type="NCBI Taxonomy" id="131215"/>
    <lineage>
        <taxon>Eukaryota</taxon>
        <taxon>Metazoa</taxon>
        <taxon>Ecdysozoa</taxon>
        <taxon>Arthropoda</taxon>
        <taxon>Hexapoda</taxon>
        <taxon>Insecta</taxon>
        <taxon>Pterygota</taxon>
        <taxon>Neoptera</taxon>
        <taxon>Endopterygota</taxon>
        <taxon>Hymenoptera</taxon>
        <taxon>Apocrita</taxon>
        <taxon>Proctotrupomorpha</taxon>
        <taxon>Chalcidoidea</taxon>
        <taxon>Aphelinidae</taxon>
        <taxon>Aphelininae</taxon>
        <taxon>Eretmocerus</taxon>
    </lineage>
</organism>
<protein>
    <submittedName>
        <fullName evidence="1">Uncharacterized protein</fullName>
    </submittedName>
</protein>
<evidence type="ECO:0000313" key="2">
    <source>
        <dbReference type="Proteomes" id="UP001239111"/>
    </source>
</evidence>
<dbReference type="EMBL" id="CM056741">
    <property type="protein sequence ID" value="KAJ8685115.1"/>
    <property type="molecule type" value="Genomic_DNA"/>
</dbReference>
<proteinExistence type="predicted"/>
<sequence length="148" mass="16942">MEDAIFARMTQDVQNTNQLALEVGELRWNRRSSLLSKIYGDAGNIALSYVKASPVTIRFEVRSRHMNRRMYECFIKYGDQYVDIRAILGYYCECANGLRTVGCCSHVASMVYYLSQARYLSQIIRPAQILGLIFEHEGLERVIADDSA</sequence>
<reference evidence="1" key="1">
    <citation type="submission" date="2023-04" db="EMBL/GenBank/DDBJ databases">
        <title>A chromosome-level genome assembly of the parasitoid wasp Eretmocerus hayati.</title>
        <authorList>
            <person name="Zhong Y."/>
            <person name="Liu S."/>
            <person name="Liu Y."/>
        </authorList>
    </citation>
    <scope>NUCLEOTIDE SEQUENCE</scope>
    <source>
        <strain evidence="1">ZJU_SS_LIU_2023</strain>
    </source>
</reference>
<keyword evidence="2" id="KW-1185">Reference proteome</keyword>
<evidence type="ECO:0000313" key="1">
    <source>
        <dbReference type="EMBL" id="KAJ8685115.1"/>
    </source>
</evidence>
<dbReference type="Proteomes" id="UP001239111">
    <property type="component" value="Chromosome 1"/>
</dbReference>
<accession>A0ACC2PNY4</accession>